<sequence>MADTGKLPLADLLALEQLAYVRQRSLGTRNYRAAGALRLQLTPRDLHWSRPSVFDPQVESLRRDLATFERLARRRAPAAGEAWQAVLAGVDRLLADARELAGHRIRPRRG</sequence>
<evidence type="ECO:0000313" key="2">
    <source>
        <dbReference type="Proteomes" id="UP001290101"/>
    </source>
</evidence>
<dbReference type="Proteomes" id="UP001290101">
    <property type="component" value="Unassembled WGS sequence"/>
</dbReference>
<comment type="caution">
    <text evidence="1">The sequence shown here is derived from an EMBL/GenBank/DDBJ whole genome shotgun (WGS) entry which is preliminary data.</text>
</comment>
<accession>A0ABU5JAI9</accession>
<evidence type="ECO:0000313" key="1">
    <source>
        <dbReference type="EMBL" id="MDZ5489612.1"/>
    </source>
</evidence>
<proteinExistence type="predicted"/>
<protein>
    <submittedName>
        <fullName evidence="1">Uncharacterized protein</fullName>
    </submittedName>
</protein>
<dbReference type="RefSeq" id="WP_322439931.1">
    <property type="nucleotide sequence ID" value="NZ_JAXOTQ010000009.1"/>
</dbReference>
<gene>
    <name evidence="1" type="ORF">U2F25_09060</name>
</gene>
<name>A0ABU5JAI9_9ACTN</name>
<reference evidence="1 2" key="1">
    <citation type="submission" date="2023-12" db="EMBL/GenBank/DDBJ databases">
        <title>Micromonospora sp. nov., isolated from Atacama Desert.</title>
        <authorList>
            <person name="Carro L."/>
            <person name="Golinska P."/>
            <person name="Klenk H.-P."/>
            <person name="Goodfellow M."/>
        </authorList>
    </citation>
    <scope>NUCLEOTIDE SEQUENCE [LARGE SCALE GENOMIC DNA]</scope>
    <source>
        <strain evidence="1 2">4G53</strain>
    </source>
</reference>
<dbReference type="EMBL" id="JAXOTQ010000009">
    <property type="protein sequence ID" value="MDZ5489612.1"/>
    <property type="molecule type" value="Genomic_DNA"/>
</dbReference>
<keyword evidence="2" id="KW-1185">Reference proteome</keyword>
<organism evidence="1 2">
    <name type="scientific">Micromonospora sicca</name>
    <dbReference type="NCBI Taxonomy" id="2202420"/>
    <lineage>
        <taxon>Bacteria</taxon>
        <taxon>Bacillati</taxon>
        <taxon>Actinomycetota</taxon>
        <taxon>Actinomycetes</taxon>
        <taxon>Micromonosporales</taxon>
        <taxon>Micromonosporaceae</taxon>
        <taxon>Micromonospora</taxon>
    </lineage>
</organism>